<keyword evidence="1" id="KW-1133">Transmembrane helix</keyword>
<feature type="transmembrane region" description="Helical" evidence="1">
    <location>
        <begin position="55"/>
        <end position="79"/>
    </location>
</feature>
<evidence type="ECO:0000256" key="1">
    <source>
        <dbReference type="SAM" id="Phobius"/>
    </source>
</evidence>
<organism evidence="2 3">
    <name type="scientific">Pedobacter changchengzhani</name>
    <dbReference type="NCBI Taxonomy" id="2529274"/>
    <lineage>
        <taxon>Bacteria</taxon>
        <taxon>Pseudomonadati</taxon>
        <taxon>Bacteroidota</taxon>
        <taxon>Sphingobacteriia</taxon>
        <taxon>Sphingobacteriales</taxon>
        <taxon>Sphingobacteriaceae</taxon>
        <taxon>Pedobacter</taxon>
    </lineage>
</organism>
<dbReference type="EMBL" id="SJCY01000004">
    <property type="protein sequence ID" value="TDG36448.1"/>
    <property type="molecule type" value="Genomic_DNA"/>
</dbReference>
<proteinExistence type="predicted"/>
<accession>A0A4R5MLE2</accession>
<keyword evidence="1" id="KW-0472">Membrane</keyword>
<sequence>MKNRIRRNQLRYLQILIRLAFLIVPIVILYFLVVFNYNPHERCIGDEHRHTMGPMFGFLIFSGFIVVIWLLAMIIELIYRRFDKNKKVAYWLIFLVVMASLAIMFFI</sequence>
<reference evidence="2 3" key="1">
    <citation type="submission" date="2019-02" db="EMBL/GenBank/DDBJ databases">
        <title>Pedobacter sp. nov., a novel speices isolated from soil of pinguins habitat in Antarcitica.</title>
        <authorList>
            <person name="He R.-H."/>
        </authorList>
    </citation>
    <scope>NUCLEOTIDE SEQUENCE [LARGE SCALE GENOMIC DNA]</scope>
    <source>
        <strain evidence="2 3">E01020</strain>
    </source>
</reference>
<gene>
    <name evidence="2" type="ORF">EZJ43_07985</name>
</gene>
<keyword evidence="3" id="KW-1185">Reference proteome</keyword>
<name>A0A4R5MLE2_9SPHI</name>
<keyword evidence="1" id="KW-0812">Transmembrane</keyword>
<dbReference type="AlphaFoldDB" id="A0A4R5MLE2"/>
<evidence type="ECO:0000313" key="3">
    <source>
        <dbReference type="Proteomes" id="UP000295668"/>
    </source>
</evidence>
<evidence type="ECO:0000313" key="2">
    <source>
        <dbReference type="EMBL" id="TDG36448.1"/>
    </source>
</evidence>
<dbReference type="OrthoDB" id="1364661at2"/>
<feature type="transmembrane region" description="Helical" evidence="1">
    <location>
        <begin position="88"/>
        <end position="106"/>
    </location>
</feature>
<dbReference type="RefSeq" id="WP_133262177.1">
    <property type="nucleotide sequence ID" value="NZ_SJCY01000004.1"/>
</dbReference>
<comment type="caution">
    <text evidence="2">The sequence shown here is derived from an EMBL/GenBank/DDBJ whole genome shotgun (WGS) entry which is preliminary data.</text>
</comment>
<protein>
    <submittedName>
        <fullName evidence="2">Uncharacterized protein</fullName>
    </submittedName>
</protein>
<feature type="transmembrane region" description="Helical" evidence="1">
    <location>
        <begin position="12"/>
        <end position="35"/>
    </location>
</feature>
<dbReference type="Proteomes" id="UP000295668">
    <property type="component" value="Unassembled WGS sequence"/>
</dbReference>